<comment type="caution">
    <text evidence="6">The sequence shown here is derived from an EMBL/GenBank/DDBJ whole genome shotgun (WGS) entry which is preliminary data.</text>
</comment>
<keyword evidence="5" id="KW-0812">Transmembrane</keyword>
<evidence type="ECO:0000256" key="2">
    <source>
        <dbReference type="ARBA" id="ARBA00005278"/>
    </source>
</evidence>
<dbReference type="InterPro" id="IPR004995">
    <property type="entry name" value="Spore_Ger"/>
</dbReference>
<feature type="transmembrane region" description="Helical" evidence="5">
    <location>
        <begin position="337"/>
        <end position="355"/>
    </location>
</feature>
<evidence type="ECO:0000256" key="1">
    <source>
        <dbReference type="ARBA" id="ARBA00004141"/>
    </source>
</evidence>
<keyword evidence="5" id="KW-1133">Transmembrane helix</keyword>
<evidence type="ECO:0000256" key="4">
    <source>
        <dbReference type="PIRNR" id="PIRNR005690"/>
    </source>
</evidence>
<dbReference type="PANTHER" id="PTHR22550:SF5">
    <property type="entry name" value="LEUCINE ZIPPER PROTEIN 4"/>
    <property type="match status" value="1"/>
</dbReference>
<organism evidence="6 7">
    <name type="scientific">Sutcliffiella horikoshii</name>
    <dbReference type="NCBI Taxonomy" id="79883"/>
    <lineage>
        <taxon>Bacteria</taxon>
        <taxon>Bacillati</taxon>
        <taxon>Bacillota</taxon>
        <taxon>Bacilli</taxon>
        <taxon>Bacillales</taxon>
        <taxon>Bacillaceae</taxon>
        <taxon>Sutcliffiella</taxon>
    </lineage>
</organism>
<name>A0A5D4T274_9BACI</name>
<feature type="transmembrane region" description="Helical" evidence="5">
    <location>
        <begin position="386"/>
        <end position="403"/>
    </location>
</feature>
<feature type="transmembrane region" description="Helical" evidence="5">
    <location>
        <begin position="292"/>
        <end position="311"/>
    </location>
</feature>
<dbReference type="PANTHER" id="PTHR22550">
    <property type="entry name" value="SPORE GERMINATION PROTEIN"/>
    <property type="match status" value="1"/>
</dbReference>
<evidence type="ECO:0000313" key="6">
    <source>
        <dbReference type="EMBL" id="TYS69780.1"/>
    </source>
</evidence>
<evidence type="ECO:0000313" key="7">
    <source>
        <dbReference type="Proteomes" id="UP000322524"/>
    </source>
</evidence>
<protein>
    <submittedName>
        <fullName evidence="6">Spore germination protein</fullName>
    </submittedName>
</protein>
<sequence length="487" mass="54724">MIYVNKSIHPELEKNINGLKKCFYHTPSLSTRKLEVGTENTICMTLVYMEELVDTEKIETHLIEPLLKFHEEIHWDEKSIEHITQKIIKTAGVNIADSMQEVIDALLDGQTVLFIDGLTRGIIAKTAQMKERNLEQVISERSPKGSMVALTEKLNTNLGLLRGMIKTPHFCADSLNIGNLSKTSVSILYIQGVVDQDVLAEVKRRIDKLKVNYVLEGKLIEEAMEDPSKVFLFSMSEITERPDVISSSLYDGKVVVLVDGNPYGIILPGLFVSSLQAPDEYNQKLGRFTIRLIRLISFIMTIYIPSAYVVISKFYSDRLPKNIAETLFKGDELLSPFWSMIALFFLLTVLADAIFRIPQSAIVFVSLLATIAIGETAVSAKIIHPFSLILVAITYLTSTLLASKQMAAPTNTLRFAFLWIGNFVGITGMVVGSTLLLLYMVFLRSVGVPYLSPIIPFRIQEFQDTFFRGRLEKINNSKHSYPNLNSK</sequence>
<dbReference type="OrthoDB" id="2507847at2"/>
<dbReference type="InterPro" id="IPR050768">
    <property type="entry name" value="UPF0353/GerABKA_families"/>
</dbReference>
<dbReference type="EMBL" id="VTEV01000002">
    <property type="protein sequence ID" value="TYS69780.1"/>
    <property type="molecule type" value="Genomic_DNA"/>
</dbReference>
<accession>A0A5D4T274</accession>
<evidence type="ECO:0000256" key="5">
    <source>
        <dbReference type="SAM" id="Phobius"/>
    </source>
</evidence>
<dbReference type="AlphaFoldDB" id="A0A5D4T274"/>
<keyword evidence="3 4" id="KW-0472">Membrane</keyword>
<feature type="transmembrane region" description="Helical" evidence="5">
    <location>
        <begin position="415"/>
        <end position="442"/>
    </location>
</feature>
<dbReference type="Proteomes" id="UP000322524">
    <property type="component" value="Unassembled WGS sequence"/>
</dbReference>
<dbReference type="Pfam" id="PF03323">
    <property type="entry name" value="GerA"/>
    <property type="match status" value="1"/>
</dbReference>
<evidence type="ECO:0000256" key="3">
    <source>
        <dbReference type="ARBA" id="ARBA00023136"/>
    </source>
</evidence>
<feature type="transmembrane region" description="Helical" evidence="5">
    <location>
        <begin position="362"/>
        <end position="380"/>
    </location>
</feature>
<gene>
    <name evidence="6" type="ORF">FZC76_05990</name>
</gene>
<dbReference type="GO" id="GO:0005886">
    <property type="term" value="C:plasma membrane"/>
    <property type="evidence" value="ECO:0007669"/>
    <property type="project" value="UniProtKB-SubCell"/>
</dbReference>
<reference evidence="6 7" key="1">
    <citation type="submission" date="2019-08" db="EMBL/GenBank/DDBJ databases">
        <title>Bacillus genomes from the desert of Cuatro Cienegas, Coahuila.</title>
        <authorList>
            <person name="Olmedo-Alvarez G."/>
        </authorList>
    </citation>
    <scope>NUCLEOTIDE SEQUENCE [LARGE SCALE GENOMIC DNA]</scope>
    <source>
        <strain evidence="6 7">CH28_1T</strain>
    </source>
</reference>
<proteinExistence type="inferred from homology"/>
<dbReference type="GO" id="GO:0009847">
    <property type="term" value="P:spore germination"/>
    <property type="evidence" value="ECO:0007669"/>
    <property type="project" value="UniProtKB-UniRule"/>
</dbReference>
<dbReference type="STRING" id="79883.GCA_001636495_00970"/>
<comment type="subcellular location">
    <subcellularLocation>
        <location evidence="4">Cell membrane</location>
    </subcellularLocation>
    <subcellularLocation>
        <location evidence="1">Membrane</location>
        <topology evidence="1">Multi-pass membrane protein</topology>
    </subcellularLocation>
</comment>
<comment type="similarity">
    <text evidence="2 4">Belongs to the GerABKA family.</text>
</comment>
<dbReference type="PIRSF" id="PIRSF005690">
    <property type="entry name" value="GerBA"/>
    <property type="match status" value="1"/>
</dbReference>